<dbReference type="Gene3D" id="3.40.630.30">
    <property type="match status" value="1"/>
</dbReference>
<evidence type="ECO:0000313" key="2">
    <source>
        <dbReference type="EMBL" id="KAH9838554.1"/>
    </source>
</evidence>
<dbReference type="EMBL" id="JADCUA010000007">
    <property type="protein sequence ID" value="KAH9838554.1"/>
    <property type="molecule type" value="Genomic_DNA"/>
</dbReference>
<reference evidence="2 3" key="1">
    <citation type="journal article" date="2021" name="Environ. Microbiol.">
        <title>Gene family expansions and transcriptome signatures uncover fungal adaptations to wood decay.</title>
        <authorList>
            <person name="Hage H."/>
            <person name="Miyauchi S."/>
            <person name="Viragh M."/>
            <person name="Drula E."/>
            <person name="Min B."/>
            <person name="Chaduli D."/>
            <person name="Navarro D."/>
            <person name="Favel A."/>
            <person name="Norest M."/>
            <person name="Lesage-Meessen L."/>
            <person name="Balint B."/>
            <person name="Merenyi Z."/>
            <person name="de Eugenio L."/>
            <person name="Morin E."/>
            <person name="Martinez A.T."/>
            <person name="Baldrian P."/>
            <person name="Stursova M."/>
            <person name="Martinez M.J."/>
            <person name="Novotny C."/>
            <person name="Magnuson J.K."/>
            <person name="Spatafora J.W."/>
            <person name="Maurice S."/>
            <person name="Pangilinan J."/>
            <person name="Andreopoulos W."/>
            <person name="LaButti K."/>
            <person name="Hundley H."/>
            <person name="Na H."/>
            <person name="Kuo A."/>
            <person name="Barry K."/>
            <person name="Lipzen A."/>
            <person name="Henrissat B."/>
            <person name="Riley R."/>
            <person name="Ahrendt S."/>
            <person name="Nagy L.G."/>
            <person name="Grigoriev I.V."/>
            <person name="Martin F."/>
            <person name="Rosso M.N."/>
        </authorList>
    </citation>
    <scope>NUCLEOTIDE SEQUENCE [LARGE SCALE GENOMIC DNA]</scope>
    <source>
        <strain evidence="2 3">CIRM-BRFM 1785</strain>
    </source>
</reference>
<dbReference type="SUPFAM" id="SSF55729">
    <property type="entry name" value="Acyl-CoA N-acyltransferases (Nat)"/>
    <property type="match status" value="1"/>
</dbReference>
<keyword evidence="3" id="KW-1185">Reference proteome</keyword>
<dbReference type="Proteomes" id="UP000814176">
    <property type="component" value="Unassembled WGS sequence"/>
</dbReference>
<accession>A0ABQ8KK81</accession>
<dbReference type="InterPro" id="IPR016181">
    <property type="entry name" value="Acyl_CoA_acyltransferase"/>
</dbReference>
<dbReference type="PROSITE" id="PS51186">
    <property type="entry name" value="GNAT"/>
    <property type="match status" value="1"/>
</dbReference>
<proteinExistence type="predicted"/>
<dbReference type="Pfam" id="PF13508">
    <property type="entry name" value="Acetyltransf_7"/>
    <property type="match status" value="1"/>
</dbReference>
<name>A0ABQ8KK81_9APHY</name>
<evidence type="ECO:0000259" key="1">
    <source>
        <dbReference type="PROSITE" id="PS51186"/>
    </source>
</evidence>
<sequence length="186" mass="21006">MIIDPESDIAASVTLERPTIREATPDDVPELARLFLASVDTSLPGVKFSHLPGYGLPSIESHLQNRLFPPPAVQTVCLEAAGSREILGYASVKSKHSEEDETEPELDMFFVKVGRSGRVYGGMLMQGVRERWRETGVRVKVFTRNERAINFYRKWGFVTTDAEELEFGEGTGRQKELVYVMRWRVA</sequence>
<gene>
    <name evidence="2" type="ORF">C8Q71DRAFT_751793</name>
</gene>
<feature type="domain" description="N-acetyltransferase" evidence="1">
    <location>
        <begin position="18"/>
        <end position="186"/>
    </location>
</feature>
<dbReference type="InterPro" id="IPR000182">
    <property type="entry name" value="GNAT_dom"/>
</dbReference>
<dbReference type="GeneID" id="72004066"/>
<evidence type="ECO:0000313" key="3">
    <source>
        <dbReference type="Proteomes" id="UP000814176"/>
    </source>
</evidence>
<organism evidence="2 3">
    <name type="scientific">Rhodofomes roseus</name>
    <dbReference type="NCBI Taxonomy" id="34475"/>
    <lineage>
        <taxon>Eukaryota</taxon>
        <taxon>Fungi</taxon>
        <taxon>Dikarya</taxon>
        <taxon>Basidiomycota</taxon>
        <taxon>Agaricomycotina</taxon>
        <taxon>Agaricomycetes</taxon>
        <taxon>Polyporales</taxon>
        <taxon>Rhodofomes</taxon>
    </lineage>
</organism>
<comment type="caution">
    <text evidence="2">The sequence shown here is derived from an EMBL/GenBank/DDBJ whole genome shotgun (WGS) entry which is preliminary data.</text>
</comment>
<protein>
    <submittedName>
        <fullName evidence="2">Acyl-CoA N-acyltransferase</fullName>
    </submittedName>
</protein>
<dbReference type="RefSeq" id="XP_047780469.1">
    <property type="nucleotide sequence ID" value="XM_047923334.1"/>
</dbReference>